<evidence type="ECO:0008006" key="3">
    <source>
        <dbReference type="Google" id="ProtNLM"/>
    </source>
</evidence>
<gene>
    <name evidence="1" type="ORF">A0H81_01217</name>
</gene>
<sequence>MLQGRQNIPIEIHAHVLSFLPPSYAEDDTSVKTLVSYLCASSRLRTAARGSLLWKPHYLARYTHCDEEKERKRREEAKGNWYAIRVGVIVRYAAVRTWIRILAGNETVTFEDGHAAFSAFYDISPREISLQIDDLTDRCKRIITEEHWELDPNNSEYDLLGLCLRVRSSSLIRATVFMRMRRNIH</sequence>
<proteinExistence type="predicted"/>
<protein>
    <recommendedName>
        <fullName evidence="3">F-box domain-containing protein</fullName>
    </recommendedName>
</protein>
<keyword evidence="2" id="KW-1185">Reference proteome</keyword>
<dbReference type="InterPro" id="IPR036047">
    <property type="entry name" value="F-box-like_dom_sf"/>
</dbReference>
<evidence type="ECO:0000313" key="2">
    <source>
        <dbReference type="Proteomes" id="UP000092993"/>
    </source>
</evidence>
<dbReference type="Proteomes" id="UP000092993">
    <property type="component" value="Unassembled WGS sequence"/>
</dbReference>
<evidence type="ECO:0000313" key="1">
    <source>
        <dbReference type="EMBL" id="OBZ78698.1"/>
    </source>
</evidence>
<dbReference type="OrthoDB" id="28868at2759"/>
<dbReference type="STRING" id="5627.A0A1C7MPC0"/>
<accession>A0A1C7MPC0</accession>
<dbReference type="SUPFAM" id="SSF81383">
    <property type="entry name" value="F-box domain"/>
    <property type="match status" value="1"/>
</dbReference>
<reference evidence="1 2" key="1">
    <citation type="submission" date="2016-03" db="EMBL/GenBank/DDBJ databases">
        <title>Whole genome sequencing of Grifola frondosa 9006-11.</title>
        <authorList>
            <person name="Min B."/>
            <person name="Park H."/>
            <person name="Kim J.-G."/>
            <person name="Cho H."/>
            <person name="Oh Y.-L."/>
            <person name="Kong W.-S."/>
            <person name="Choi I.-G."/>
        </authorList>
    </citation>
    <scope>NUCLEOTIDE SEQUENCE [LARGE SCALE GENOMIC DNA]</scope>
    <source>
        <strain evidence="1 2">9006-11</strain>
    </source>
</reference>
<name>A0A1C7MPC0_GRIFR</name>
<dbReference type="EMBL" id="LUGG01000001">
    <property type="protein sequence ID" value="OBZ78698.1"/>
    <property type="molecule type" value="Genomic_DNA"/>
</dbReference>
<comment type="caution">
    <text evidence="1">The sequence shown here is derived from an EMBL/GenBank/DDBJ whole genome shotgun (WGS) entry which is preliminary data.</text>
</comment>
<organism evidence="1 2">
    <name type="scientific">Grifola frondosa</name>
    <name type="common">Maitake</name>
    <name type="synonym">Polyporus frondosus</name>
    <dbReference type="NCBI Taxonomy" id="5627"/>
    <lineage>
        <taxon>Eukaryota</taxon>
        <taxon>Fungi</taxon>
        <taxon>Dikarya</taxon>
        <taxon>Basidiomycota</taxon>
        <taxon>Agaricomycotina</taxon>
        <taxon>Agaricomycetes</taxon>
        <taxon>Polyporales</taxon>
        <taxon>Grifolaceae</taxon>
        <taxon>Grifola</taxon>
    </lineage>
</organism>
<dbReference type="AlphaFoldDB" id="A0A1C7MPC0"/>